<dbReference type="SUPFAM" id="SSF50978">
    <property type="entry name" value="WD40 repeat-like"/>
    <property type="match status" value="1"/>
</dbReference>
<dbReference type="PRINTS" id="PR00320">
    <property type="entry name" value="GPROTEINBRPT"/>
</dbReference>
<gene>
    <name evidence="5" type="ORF">V565_222010</name>
</gene>
<feature type="repeat" description="WD" evidence="3">
    <location>
        <begin position="1129"/>
        <end position="1170"/>
    </location>
</feature>
<feature type="non-terminal residue" evidence="5">
    <location>
        <position position="1"/>
    </location>
</feature>
<dbReference type="InterPro" id="IPR007111">
    <property type="entry name" value="NACHT_NTPase"/>
</dbReference>
<dbReference type="InterPro" id="IPR019775">
    <property type="entry name" value="WD40_repeat_CS"/>
</dbReference>
<dbReference type="PANTHER" id="PTHR19848:SF8">
    <property type="entry name" value="F-BOX AND WD REPEAT DOMAIN CONTAINING 7"/>
    <property type="match status" value="1"/>
</dbReference>
<dbReference type="InterPro" id="IPR036322">
    <property type="entry name" value="WD40_repeat_dom_sf"/>
</dbReference>
<name>A0A074RFX2_9AGAM</name>
<evidence type="ECO:0000256" key="1">
    <source>
        <dbReference type="ARBA" id="ARBA00022574"/>
    </source>
</evidence>
<feature type="repeat" description="WD" evidence="3">
    <location>
        <begin position="914"/>
        <end position="955"/>
    </location>
</feature>
<dbReference type="Pfam" id="PF24883">
    <property type="entry name" value="NPHP3_N"/>
    <property type="match status" value="1"/>
</dbReference>
<dbReference type="PROSITE" id="PS00678">
    <property type="entry name" value="WD_REPEATS_1"/>
    <property type="match status" value="6"/>
</dbReference>
<dbReference type="PROSITE" id="PS50837">
    <property type="entry name" value="NACHT"/>
    <property type="match status" value="1"/>
</dbReference>
<dbReference type="InterPro" id="IPR056884">
    <property type="entry name" value="NPHP3-like_N"/>
</dbReference>
<dbReference type="Gene3D" id="2.130.10.10">
    <property type="entry name" value="YVTN repeat-like/Quinoprotein amine dehydrogenase"/>
    <property type="match status" value="4"/>
</dbReference>
<dbReference type="HOGENOM" id="CLU_000288_6_3_1"/>
<keyword evidence="2" id="KW-0677">Repeat</keyword>
<evidence type="ECO:0000313" key="5">
    <source>
        <dbReference type="EMBL" id="KEP46041.1"/>
    </source>
</evidence>
<accession>A0A074RFX2</accession>
<organism evidence="5 6">
    <name type="scientific">Rhizoctonia solani 123E</name>
    <dbReference type="NCBI Taxonomy" id="1423351"/>
    <lineage>
        <taxon>Eukaryota</taxon>
        <taxon>Fungi</taxon>
        <taxon>Dikarya</taxon>
        <taxon>Basidiomycota</taxon>
        <taxon>Agaricomycotina</taxon>
        <taxon>Agaricomycetes</taxon>
        <taxon>Cantharellales</taxon>
        <taxon>Ceratobasidiaceae</taxon>
        <taxon>Rhizoctonia</taxon>
    </lineage>
</organism>
<dbReference type="InterPro" id="IPR020472">
    <property type="entry name" value="WD40_PAC1"/>
</dbReference>
<dbReference type="SUPFAM" id="SSF50998">
    <property type="entry name" value="Quinoprotein alcohol dehydrogenase-like"/>
    <property type="match status" value="1"/>
</dbReference>
<dbReference type="InterPro" id="IPR027417">
    <property type="entry name" value="P-loop_NTPase"/>
</dbReference>
<dbReference type="SUPFAM" id="SSF52540">
    <property type="entry name" value="P-loop containing nucleoside triphosphate hydrolases"/>
    <property type="match status" value="1"/>
</dbReference>
<dbReference type="SMART" id="SM00320">
    <property type="entry name" value="WD40"/>
    <property type="match status" value="10"/>
</dbReference>
<dbReference type="Proteomes" id="UP000027456">
    <property type="component" value="Unassembled WGS sequence"/>
</dbReference>
<dbReference type="STRING" id="1423351.A0A074RFX2"/>
<feature type="domain" description="NACHT" evidence="4">
    <location>
        <begin position="207"/>
        <end position="352"/>
    </location>
</feature>
<dbReference type="PROSITE" id="PS50294">
    <property type="entry name" value="WD_REPEATS_REGION"/>
    <property type="match status" value="7"/>
</dbReference>
<dbReference type="Pfam" id="PF00400">
    <property type="entry name" value="WD40"/>
    <property type="match status" value="9"/>
</dbReference>
<evidence type="ECO:0000256" key="3">
    <source>
        <dbReference type="PROSITE-ProRule" id="PRU00221"/>
    </source>
</evidence>
<comment type="caution">
    <text evidence="5">The sequence shown here is derived from an EMBL/GenBank/DDBJ whole genome shotgun (WGS) entry which is preliminary data.</text>
</comment>
<feature type="repeat" description="WD" evidence="3">
    <location>
        <begin position="1172"/>
        <end position="1207"/>
    </location>
</feature>
<dbReference type="InterPro" id="IPR001680">
    <property type="entry name" value="WD40_rpt"/>
</dbReference>
<feature type="repeat" description="WD" evidence="3">
    <location>
        <begin position="828"/>
        <end position="869"/>
    </location>
</feature>
<dbReference type="PROSITE" id="PS50082">
    <property type="entry name" value="WD_REPEATS_2"/>
    <property type="match status" value="9"/>
</dbReference>
<dbReference type="Gene3D" id="3.40.50.300">
    <property type="entry name" value="P-loop containing nucleotide triphosphate hydrolases"/>
    <property type="match status" value="1"/>
</dbReference>
<feature type="repeat" description="WD" evidence="3">
    <location>
        <begin position="957"/>
        <end position="998"/>
    </location>
</feature>
<reference evidence="5 6" key="1">
    <citation type="submission" date="2013-12" db="EMBL/GenBank/DDBJ databases">
        <authorList>
            <person name="Cubeta M."/>
            <person name="Pakala S."/>
            <person name="Fedorova N."/>
            <person name="Thomas E."/>
            <person name="Dean R."/>
            <person name="Jabaji S."/>
            <person name="Neate S."/>
            <person name="Toda T."/>
            <person name="Tavantzis S."/>
            <person name="Vilgalys R."/>
            <person name="Bharathan N."/>
            <person name="Pakala S."/>
            <person name="Losada L.S."/>
            <person name="Zafar N."/>
            <person name="Nierman W."/>
        </authorList>
    </citation>
    <scope>NUCLEOTIDE SEQUENCE [LARGE SCALE GENOMIC DNA]</scope>
    <source>
        <strain evidence="5 6">123E</strain>
    </source>
</reference>
<keyword evidence="1 3" id="KW-0853">WD repeat</keyword>
<dbReference type="EMBL" id="AZST01001313">
    <property type="protein sequence ID" value="KEP46041.1"/>
    <property type="molecule type" value="Genomic_DNA"/>
</dbReference>
<evidence type="ECO:0000313" key="6">
    <source>
        <dbReference type="Proteomes" id="UP000027456"/>
    </source>
</evidence>
<feature type="repeat" description="WD" evidence="3">
    <location>
        <begin position="1044"/>
        <end position="1080"/>
    </location>
</feature>
<sequence>TPVLAAANQITNIAWVGLLASLKTLKDTSGVFGPLASAAGVLLECFGAIETAARNQQDYEDLATELAMLSDSLAQRFNDATPNTVSKCVSSVAFGVKKQTEEIKKKTTQGAKGRILVAKEEEEDLIRHYRRIQSLFRQLQANLSMSTWSIANELLVDARLKALNPEEKATYDSSLSSSISRRTCTEGTRTGVLANLVKWACERDTPAVYWMNGMAGTGKTTIACSFAEWLEQHELLAGSFFCTRTSVDCRDVTRIIPSVVYQLARYSASFQSTLCDMLSAKPDAGSKSISKQFECLLKDPLQQMTDGMLDSLVVVIDALDECDDQSGVETILDMLFQHVPHLPLKFFVTSRPEPGIYNKMLTHAESRAAIYLHDIEKSLVRADIELYLRENLAFMSPSSSDIERLVDRSGALFIYAATLVRYIHPTKQLADPHKRLRSVLSMTPEAIKEHAQIDGLYTAVLKSALSEEELDGEETEDIRAVLRTVLFAPEPISVETIAKLAGIDEPRRVEYALHPLRSVLHQSEETGLVSTLHASFPDFMFNDKRSGSYFCDVVEHSHLITQRCFSAMKEQLRFNICELESSFVRDDQVDDIQGRVKRKIPSTLAYVCRFWAHHLVLAPISHDLLANLEELLSHRLLFWMEVLNLRREMASGVEALSNTKKWLIQAGSTSLQLAMLVEDAHNFITGFASSEASQSTPHIYISSLPFCPRSSTVYKNYWNRTRGLLELKGSLMERREGAPLATWDIGSSVHSVAYSPDGTRVAAGCDDDTVKILNAHDGTLVVDPLEGHDGTVCSISFSPDGKFIASGSFDTTIRVWNAYNGTLIAGPFEGHTGAVICVAFSPDCTRLISGSHDTSLCIWDVNTGSLVADPRADSTNIVYAITVSPDGTFVACPSQNNAIMLWNLSDMTCSTPPFEGHTNAIHCIAFTPDGSRLVSGSDDKTIRIWNTSDGSLATDPFKGHTDIVFLVAVSPDGTRVVSGSLDGTVRVWNIDDGILVAGPYSGHTSFARSVAFSLDGTRVISGSVDETIRVWNVHDRLLPPQTLFHDHLHNLKSASLLNNGTRILSSSEDRSTWVWDLRDGVIPNVLEGLCVPPVHSHLSSAAIYFAASAKDNSIEILDTNNASLAVGPLHGHTGSLTSFAFSTDNTYLVTGSDDCTIRVWNLKTTESVTGMLSGHGGSVTSVALSSDYTRVVSCSIGDKTIRVWSTRKPIIRPAPPLKPSLSSSAGSSPVSILEDWMIEDDGWVTNSSSAIIFWVPSDFVSSHVWPSPHAEFIITKEGVLHIPEQELLLGEEWSRCYTSD</sequence>
<feature type="repeat" description="WD" evidence="3">
    <location>
        <begin position="1000"/>
        <end position="1033"/>
    </location>
</feature>
<feature type="repeat" description="WD" evidence="3">
    <location>
        <begin position="871"/>
        <end position="912"/>
    </location>
</feature>
<dbReference type="PANTHER" id="PTHR19848">
    <property type="entry name" value="WD40 REPEAT PROTEIN"/>
    <property type="match status" value="1"/>
</dbReference>
<dbReference type="OrthoDB" id="538223at2759"/>
<feature type="repeat" description="WD" evidence="3">
    <location>
        <begin position="785"/>
        <end position="826"/>
    </location>
</feature>
<evidence type="ECO:0000256" key="2">
    <source>
        <dbReference type="ARBA" id="ARBA00022737"/>
    </source>
</evidence>
<proteinExistence type="predicted"/>
<evidence type="ECO:0000259" key="4">
    <source>
        <dbReference type="PROSITE" id="PS50837"/>
    </source>
</evidence>
<dbReference type="InterPro" id="IPR011047">
    <property type="entry name" value="Quinoprotein_ADH-like_sf"/>
</dbReference>
<protein>
    <submittedName>
        <fullName evidence="5">Vegetative incompatibility protein HET-E-1</fullName>
    </submittedName>
</protein>
<dbReference type="InterPro" id="IPR015943">
    <property type="entry name" value="WD40/YVTN_repeat-like_dom_sf"/>
</dbReference>
<keyword evidence="6" id="KW-1185">Reference proteome</keyword>
<dbReference type="CDD" id="cd00200">
    <property type="entry name" value="WD40"/>
    <property type="match status" value="2"/>
</dbReference>